<accession>A0A4R2KU40</accession>
<evidence type="ECO:0000313" key="1">
    <source>
        <dbReference type="EMBL" id="TCO74636.1"/>
    </source>
</evidence>
<comment type="caution">
    <text evidence="1">The sequence shown here is derived from an EMBL/GenBank/DDBJ whole genome shotgun (WGS) entry which is preliminary data.</text>
</comment>
<dbReference type="OrthoDB" id="9780884at2"/>
<sequence>MYYKINKNTRTTHRGQFFPNHLITKRIFEIGYGMLKKEKFHVVVSSGYGIWGPSIRVMNKGEIVELFIQFKK</sequence>
<reference evidence="1 2" key="1">
    <citation type="submission" date="2019-03" db="EMBL/GenBank/DDBJ databases">
        <title>Genomic Encyclopedia of Type Strains, Phase IV (KMG-IV): sequencing the most valuable type-strain genomes for metagenomic binning, comparative biology and taxonomic classification.</title>
        <authorList>
            <person name="Goeker M."/>
        </authorList>
    </citation>
    <scope>NUCLEOTIDE SEQUENCE [LARGE SCALE GENOMIC DNA]</scope>
    <source>
        <strain evidence="1 2">DSM 102940</strain>
    </source>
</reference>
<keyword evidence="2" id="KW-1185">Reference proteome</keyword>
<dbReference type="AlphaFoldDB" id="A0A4R2KU40"/>
<dbReference type="EMBL" id="SLWV01000012">
    <property type="protein sequence ID" value="TCO74636.1"/>
    <property type="molecule type" value="Genomic_DNA"/>
</dbReference>
<gene>
    <name evidence="1" type="ORF">EV214_112117</name>
</gene>
<evidence type="ECO:0000313" key="2">
    <source>
        <dbReference type="Proteomes" id="UP000294919"/>
    </source>
</evidence>
<proteinExistence type="predicted"/>
<name>A0A4R2KU40_9FIRM</name>
<dbReference type="RefSeq" id="WP_132245401.1">
    <property type="nucleotide sequence ID" value="NZ_SLWV01000012.1"/>
</dbReference>
<protein>
    <submittedName>
        <fullName evidence="1">Uncharacterized protein</fullName>
    </submittedName>
</protein>
<organism evidence="1 2">
    <name type="scientific">Marinisporobacter balticus</name>
    <dbReference type="NCBI Taxonomy" id="2018667"/>
    <lineage>
        <taxon>Bacteria</taxon>
        <taxon>Bacillati</taxon>
        <taxon>Bacillota</taxon>
        <taxon>Clostridia</taxon>
        <taxon>Peptostreptococcales</taxon>
        <taxon>Thermotaleaceae</taxon>
        <taxon>Marinisporobacter</taxon>
    </lineage>
</organism>
<dbReference type="Proteomes" id="UP000294919">
    <property type="component" value="Unassembled WGS sequence"/>
</dbReference>